<name>A0A0A2F2T3_9PORP</name>
<dbReference type="Proteomes" id="UP000030146">
    <property type="component" value="Unassembled WGS sequence"/>
</dbReference>
<proteinExistence type="predicted"/>
<keyword evidence="2" id="KW-1185">Reference proteome</keyword>
<comment type="caution">
    <text evidence="1">The sequence shown here is derived from an EMBL/GenBank/DDBJ whole genome shotgun (WGS) entry which is preliminary data.</text>
</comment>
<organism evidence="1 2">
    <name type="scientific">Porphyromonas gulae</name>
    <dbReference type="NCBI Taxonomy" id="111105"/>
    <lineage>
        <taxon>Bacteria</taxon>
        <taxon>Pseudomonadati</taxon>
        <taxon>Bacteroidota</taxon>
        <taxon>Bacteroidia</taxon>
        <taxon>Bacteroidales</taxon>
        <taxon>Porphyromonadaceae</taxon>
        <taxon>Porphyromonas</taxon>
    </lineage>
</organism>
<reference evidence="1 2" key="1">
    <citation type="submission" date="2014-08" db="EMBL/GenBank/DDBJ databases">
        <title>Porphyromonas gulae strain:COT-052_OH3439 Genome sequencing.</title>
        <authorList>
            <person name="Wallis C."/>
            <person name="Deusch O."/>
            <person name="O'Flynn C."/>
            <person name="Davis I."/>
            <person name="Jospin G."/>
            <person name="Darling A.E."/>
            <person name="Coil D.A."/>
            <person name="Alexiev A."/>
            <person name="Horsfall A."/>
            <person name="Kirkwood N."/>
            <person name="Harris S."/>
            <person name="Eisen J.A."/>
        </authorList>
    </citation>
    <scope>NUCLEOTIDE SEQUENCE [LARGE SCALE GENOMIC DNA]</scope>
    <source>
        <strain evidence="2">COT-052 OH3439</strain>
    </source>
</reference>
<accession>A0A0A2F2T3</accession>
<gene>
    <name evidence="1" type="ORF">HR15_11145</name>
</gene>
<evidence type="ECO:0000313" key="1">
    <source>
        <dbReference type="EMBL" id="KGN84340.1"/>
    </source>
</evidence>
<dbReference type="AlphaFoldDB" id="A0A0A2F2T3"/>
<dbReference type="EMBL" id="JRAK01000149">
    <property type="protein sequence ID" value="KGN84340.1"/>
    <property type="molecule type" value="Genomic_DNA"/>
</dbReference>
<protein>
    <submittedName>
        <fullName evidence="1">Uncharacterized protein</fullName>
    </submittedName>
</protein>
<sequence length="137" mass="15260">MDIQRLEKEGIVYYDLRIQCPNCRSKGVTTPNYSFKHYDCGGQLMLGDNALVYCSECEETVPLPLVDSMLFSCPACKGEEMEGEDLYVHLLPSSHIPTEAEYLALAGMLAQSAGKEWLIRCIQNIIDNTATDETTEG</sequence>
<evidence type="ECO:0000313" key="2">
    <source>
        <dbReference type="Proteomes" id="UP000030146"/>
    </source>
</evidence>